<evidence type="ECO:0000256" key="4">
    <source>
        <dbReference type="ARBA" id="ARBA00023163"/>
    </source>
</evidence>
<dbReference type="SUPFAM" id="SSF55781">
    <property type="entry name" value="GAF domain-like"/>
    <property type="match status" value="1"/>
</dbReference>
<dbReference type="InterPro" id="IPR036390">
    <property type="entry name" value="WH_DNA-bd_sf"/>
</dbReference>
<evidence type="ECO:0000256" key="2">
    <source>
        <dbReference type="ARBA" id="ARBA00023015"/>
    </source>
</evidence>
<keyword evidence="10" id="KW-1185">Reference proteome</keyword>
<organism evidence="9 10">
    <name type="scientific">Halosaccharopolyspora lacisalsi</name>
    <dbReference type="NCBI Taxonomy" id="1000566"/>
    <lineage>
        <taxon>Bacteria</taxon>
        <taxon>Bacillati</taxon>
        <taxon>Actinomycetota</taxon>
        <taxon>Actinomycetes</taxon>
        <taxon>Pseudonocardiales</taxon>
        <taxon>Pseudonocardiaceae</taxon>
        <taxon>Halosaccharopolyspora</taxon>
    </lineage>
</organism>
<dbReference type="PANTHER" id="PTHR30136">
    <property type="entry name" value="HELIX-TURN-HELIX TRANSCRIPTIONAL REGULATOR, ICLR FAMILY"/>
    <property type="match status" value="1"/>
</dbReference>
<evidence type="ECO:0000259" key="8">
    <source>
        <dbReference type="PROSITE" id="PS51078"/>
    </source>
</evidence>
<dbReference type="InterPro" id="IPR005471">
    <property type="entry name" value="Tscrpt_reg_IclR_N"/>
</dbReference>
<evidence type="ECO:0000313" key="10">
    <source>
        <dbReference type="Proteomes" id="UP000569329"/>
    </source>
</evidence>
<reference evidence="9 10" key="1">
    <citation type="submission" date="2020-07" db="EMBL/GenBank/DDBJ databases">
        <title>Sequencing the genomes of 1000 actinobacteria strains.</title>
        <authorList>
            <person name="Klenk H.-P."/>
        </authorList>
    </citation>
    <scope>NUCLEOTIDE SEQUENCE [LARGE SCALE GENOMIC DNA]</scope>
    <source>
        <strain evidence="9 10">DSM 45975</strain>
    </source>
</reference>
<evidence type="ECO:0000256" key="6">
    <source>
        <dbReference type="ARBA" id="ARBA00070406"/>
    </source>
</evidence>
<dbReference type="SMART" id="SM00346">
    <property type="entry name" value="HTH_ICLR"/>
    <property type="match status" value="1"/>
</dbReference>
<dbReference type="Proteomes" id="UP000569329">
    <property type="component" value="Unassembled WGS sequence"/>
</dbReference>
<dbReference type="InterPro" id="IPR050707">
    <property type="entry name" value="HTH_MetabolicPath_Reg"/>
</dbReference>
<dbReference type="Pfam" id="PF01614">
    <property type="entry name" value="IclR_C"/>
    <property type="match status" value="1"/>
</dbReference>
<dbReference type="InterPro" id="IPR036388">
    <property type="entry name" value="WH-like_DNA-bd_sf"/>
</dbReference>
<dbReference type="PROSITE" id="PS51077">
    <property type="entry name" value="HTH_ICLR"/>
    <property type="match status" value="1"/>
</dbReference>
<keyword evidence="3 9" id="KW-0238">DNA-binding</keyword>
<evidence type="ECO:0000259" key="7">
    <source>
        <dbReference type="PROSITE" id="PS51077"/>
    </source>
</evidence>
<dbReference type="PANTHER" id="PTHR30136:SF24">
    <property type="entry name" value="HTH-TYPE TRANSCRIPTIONAL REPRESSOR ALLR"/>
    <property type="match status" value="1"/>
</dbReference>
<keyword evidence="2" id="KW-0805">Transcription regulation</keyword>
<comment type="function">
    <text evidence="5">May be an activator protein for the gylABX operon.</text>
</comment>
<evidence type="ECO:0000313" key="9">
    <source>
        <dbReference type="EMBL" id="MBA8825917.1"/>
    </source>
</evidence>
<dbReference type="GO" id="GO:0006071">
    <property type="term" value="P:glycerol metabolic process"/>
    <property type="evidence" value="ECO:0007669"/>
    <property type="project" value="UniProtKB-KW"/>
</dbReference>
<sequence>MSNAEEARSKGSGALVQSVDRAVTVLELLARSGEAGITEIAGELGVHKSTASRLVSVLESRGMVEQLGERGKYVIGFGVVRLAGAATERMDLPRLGRPFCDSLASELGETVNIAIRDNDVALNISQARGTASVTAHNWVGQRTPLHATSSGKVLLAHAPPEDQDALLEEPLERYTTRTLTDPEELRKDFALIVRDGYATGYEELELGLNAAAVAIYNYDGEVIAALSSSGPSYRFSRRRIREVIGAMTVASKELSAQLGYLES</sequence>
<dbReference type="InterPro" id="IPR029016">
    <property type="entry name" value="GAF-like_dom_sf"/>
</dbReference>
<dbReference type="Pfam" id="PF09339">
    <property type="entry name" value="HTH_IclR"/>
    <property type="match status" value="1"/>
</dbReference>
<dbReference type="Gene3D" id="1.10.10.10">
    <property type="entry name" value="Winged helix-like DNA-binding domain superfamily/Winged helix DNA-binding domain"/>
    <property type="match status" value="1"/>
</dbReference>
<dbReference type="SUPFAM" id="SSF46785">
    <property type="entry name" value="Winged helix' DNA-binding domain"/>
    <property type="match status" value="1"/>
</dbReference>
<accession>A0A839E2D8</accession>
<name>A0A839E2D8_9PSEU</name>
<dbReference type="EMBL" id="JACGWZ010000004">
    <property type="protein sequence ID" value="MBA8825917.1"/>
    <property type="molecule type" value="Genomic_DNA"/>
</dbReference>
<proteinExistence type="predicted"/>
<evidence type="ECO:0000256" key="3">
    <source>
        <dbReference type="ARBA" id="ARBA00023125"/>
    </source>
</evidence>
<feature type="domain" description="IclR-ED" evidence="8">
    <location>
        <begin position="78"/>
        <end position="260"/>
    </location>
</feature>
<keyword evidence="1" id="KW-0319">Glycerol metabolism</keyword>
<dbReference type="FunFam" id="1.10.10.10:FF:000056">
    <property type="entry name" value="IclR family transcriptional regulator"/>
    <property type="match status" value="1"/>
</dbReference>
<dbReference type="GO" id="GO:0045892">
    <property type="term" value="P:negative regulation of DNA-templated transcription"/>
    <property type="evidence" value="ECO:0007669"/>
    <property type="project" value="TreeGrafter"/>
</dbReference>
<evidence type="ECO:0000256" key="1">
    <source>
        <dbReference type="ARBA" id="ARBA00022798"/>
    </source>
</evidence>
<dbReference type="GO" id="GO:0003700">
    <property type="term" value="F:DNA-binding transcription factor activity"/>
    <property type="evidence" value="ECO:0007669"/>
    <property type="project" value="TreeGrafter"/>
</dbReference>
<protein>
    <recommendedName>
        <fullName evidence="6">Glycerol operon regulatory protein</fullName>
    </recommendedName>
</protein>
<comment type="caution">
    <text evidence="9">The sequence shown here is derived from an EMBL/GenBank/DDBJ whole genome shotgun (WGS) entry which is preliminary data.</text>
</comment>
<gene>
    <name evidence="9" type="ORF">FHX42_003283</name>
</gene>
<evidence type="ECO:0000256" key="5">
    <source>
        <dbReference type="ARBA" id="ARBA00058938"/>
    </source>
</evidence>
<feature type="domain" description="HTH iclR-type" evidence="7">
    <location>
        <begin position="16"/>
        <end position="77"/>
    </location>
</feature>
<dbReference type="PROSITE" id="PS51078">
    <property type="entry name" value="ICLR_ED"/>
    <property type="match status" value="1"/>
</dbReference>
<keyword evidence="4" id="KW-0804">Transcription</keyword>
<dbReference type="GO" id="GO:0003677">
    <property type="term" value="F:DNA binding"/>
    <property type="evidence" value="ECO:0007669"/>
    <property type="project" value="UniProtKB-KW"/>
</dbReference>
<dbReference type="AlphaFoldDB" id="A0A839E2D8"/>
<dbReference type="InterPro" id="IPR014757">
    <property type="entry name" value="Tscrpt_reg_IclR_C"/>
</dbReference>
<dbReference type="Gene3D" id="3.30.450.40">
    <property type="match status" value="1"/>
</dbReference>